<dbReference type="PANTHER" id="PTHR43649:SF34">
    <property type="entry name" value="ABC TRANSPORTER PERIPLASMIC-BINDING PROTEIN YCJN-RELATED"/>
    <property type="match status" value="1"/>
</dbReference>
<dbReference type="SUPFAM" id="SSF53850">
    <property type="entry name" value="Periplasmic binding protein-like II"/>
    <property type="match status" value="1"/>
</dbReference>
<dbReference type="Pfam" id="PF01547">
    <property type="entry name" value="SBP_bac_1"/>
    <property type="match status" value="1"/>
</dbReference>
<dbReference type="Proteomes" id="UP001500909">
    <property type="component" value="Unassembled WGS sequence"/>
</dbReference>
<evidence type="ECO:0000256" key="3">
    <source>
        <dbReference type="ARBA" id="ARBA00022729"/>
    </source>
</evidence>
<comment type="caution">
    <text evidence="5">The sequence shown here is derived from an EMBL/GenBank/DDBJ whole genome shotgun (WGS) entry which is preliminary data.</text>
</comment>
<evidence type="ECO:0000256" key="2">
    <source>
        <dbReference type="ARBA" id="ARBA00022448"/>
    </source>
</evidence>
<name>A0ABN1ARD7_9ACTN</name>
<evidence type="ECO:0000256" key="1">
    <source>
        <dbReference type="ARBA" id="ARBA00008520"/>
    </source>
</evidence>
<dbReference type="PANTHER" id="PTHR43649">
    <property type="entry name" value="ARABINOSE-BINDING PROTEIN-RELATED"/>
    <property type="match status" value="1"/>
</dbReference>
<proteinExistence type="inferred from homology"/>
<feature type="signal peptide" evidence="4">
    <location>
        <begin position="1"/>
        <end position="26"/>
    </location>
</feature>
<comment type="similarity">
    <text evidence="1">Belongs to the bacterial solute-binding protein 1 family.</text>
</comment>
<organism evidence="5 6">
    <name type="scientific">Streptomyces olivaceiscleroticus</name>
    <dbReference type="NCBI Taxonomy" id="68245"/>
    <lineage>
        <taxon>Bacteria</taxon>
        <taxon>Bacillati</taxon>
        <taxon>Actinomycetota</taxon>
        <taxon>Actinomycetes</taxon>
        <taxon>Kitasatosporales</taxon>
        <taxon>Streptomycetaceae</taxon>
        <taxon>Streptomyces</taxon>
    </lineage>
</organism>
<evidence type="ECO:0000256" key="4">
    <source>
        <dbReference type="SAM" id="SignalP"/>
    </source>
</evidence>
<keyword evidence="3 4" id="KW-0732">Signal</keyword>
<dbReference type="Gene3D" id="3.40.190.10">
    <property type="entry name" value="Periplasmic binding protein-like II"/>
    <property type="match status" value="2"/>
</dbReference>
<dbReference type="EMBL" id="BAAABY010000039">
    <property type="protein sequence ID" value="GAA0482270.1"/>
    <property type="molecule type" value="Genomic_DNA"/>
</dbReference>
<dbReference type="InterPro" id="IPR006059">
    <property type="entry name" value="SBP"/>
</dbReference>
<dbReference type="PROSITE" id="PS51257">
    <property type="entry name" value="PROKAR_LIPOPROTEIN"/>
    <property type="match status" value="1"/>
</dbReference>
<accession>A0ABN1ARD7</accession>
<keyword evidence="6" id="KW-1185">Reference proteome</keyword>
<reference evidence="5 6" key="1">
    <citation type="journal article" date="2019" name="Int. J. Syst. Evol. Microbiol.">
        <title>The Global Catalogue of Microorganisms (GCM) 10K type strain sequencing project: providing services to taxonomists for standard genome sequencing and annotation.</title>
        <authorList>
            <consortium name="The Broad Institute Genomics Platform"/>
            <consortium name="The Broad Institute Genome Sequencing Center for Infectious Disease"/>
            <person name="Wu L."/>
            <person name="Ma J."/>
        </authorList>
    </citation>
    <scope>NUCLEOTIDE SEQUENCE [LARGE SCALE GENOMIC DNA]</scope>
    <source>
        <strain evidence="5 6">JCM 4805</strain>
    </source>
</reference>
<feature type="chain" id="PRO_5045509032" evidence="4">
    <location>
        <begin position="27"/>
        <end position="434"/>
    </location>
</feature>
<dbReference type="InterPro" id="IPR050490">
    <property type="entry name" value="Bact_solute-bd_prot1"/>
</dbReference>
<evidence type="ECO:0000313" key="5">
    <source>
        <dbReference type="EMBL" id="GAA0482270.1"/>
    </source>
</evidence>
<protein>
    <submittedName>
        <fullName evidence="5">ABC transporter substrate-binding protein</fullName>
    </submittedName>
</protein>
<gene>
    <name evidence="5" type="ORF">GCM10010361_53930</name>
</gene>
<keyword evidence="2" id="KW-0813">Transport</keyword>
<dbReference type="CDD" id="cd14750">
    <property type="entry name" value="PBP2_TMBP"/>
    <property type="match status" value="1"/>
</dbReference>
<dbReference type="RefSeq" id="WP_346097831.1">
    <property type="nucleotide sequence ID" value="NZ_BAAABY010000039.1"/>
</dbReference>
<evidence type="ECO:0000313" key="6">
    <source>
        <dbReference type="Proteomes" id="UP001500909"/>
    </source>
</evidence>
<sequence>MKTRTTRAVRSACAGLLGLTAVTACGTSGGAPPAAKPATFEGRGPITYVAGKDTTGTVQAVLDRWNKAHPDEKVTFVQLPTDPDAQRQQMIQNAEIKSDAFTVLSLDAVWTSEFAAHRWVDRLPADRFPLGRMLDPIVETATYRGGLYAVPATSDGGMLYYRTDLLRRAGIAEPPTTWAEMKADCAKVKKLPEAHGMSCYAGQFQKYEGLTVNVAEAVNSAGGTVTDARGRPHLDTPQAKAGLDFLVDAVRDGTAPKEAITYQEEDARQAFQAGKLIFERQWPYMYPLAAKKDGSSKVAGKFGVAPLPGLHGPGASSLGGHNLALTASAENKATALDFIEFFTNEENQRFSLKYAPAAPTYASLYQDPALVKTYPYLPTLKRSILHAVPRPRVFRYGDLTAAVQRAAYAALTGEKSSAQALKDLQRALRHPMAE</sequence>